<dbReference type="EMBL" id="MT141505">
    <property type="protein sequence ID" value="QJA63753.1"/>
    <property type="molecule type" value="Genomic_DNA"/>
</dbReference>
<dbReference type="AlphaFoldDB" id="A0A6M3J1M1"/>
<feature type="region of interest" description="Disordered" evidence="1">
    <location>
        <begin position="1"/>
        <end position="21"/>
    </location>
</feature>
<proteinExistence type="predicted"/>
<protein>
    <submittedName>
        <fullName evidence="2">Uncharacterized protein</fullName>
    </submittedName>
</protein>
<sequence length="516" mass="56540">MPEHEDNIARGPFFRGVDYSRPPDELDNNTLYACENVEIGNAGQADKRQGSTPINATALNSGAAVLACGRHKFSSSSTKEYAIVGNKFYENIDGTPLDRTAGKTITAGNDNIYSLVDAGGTLIGHNGVAADDIIKWAASGNIATLDVDSQFTSAEFWEYWDRRAWAANLNTSSKGLNYSDAGDIETWGATALFNTDYDLTGIRKWSNGILVHNEEALALLQPTGIGDTPYRKNDIVLGGANGGLGGSVSGYAIINVPYVGQCFPRRDGIYAFSGGTVEKISEKLDGARYWNSINKDRLQESFAQIYPLRSEVWFWLPHSSTNMNHVMVLNYRLTRQTGEPVWYGPYVDVTRNCSGLIDDMPAFGGFDGFIYKHDTGDFDNDGTSNNAIDGYFETGSAPPFGGTIDVAWQKNRVFFEVQSSSYELEVQEQSPDVAANTETVNMGSSYDAIETSFTIGRSKIAGDEIVEYADLELSGSSPFKKLRFRNANASEPFSVRRAEMNFKYVGAVRRDTSGVY</sequence>
<evidence type="ECO:0000313" key="2">
    <source>
        <dbReference type="EMBL" id="QJA63753.1"/>
    </source>
</evidence>
<evidence type="ECO:0000313" key="3">
    <source>
        <dbReference type="EMBL" id="QJA83179.1"/>
    </source>
</evidence>
<name>A0A6M3J1M1_9ZZZZ</name>
<organism evidence="2">
    <name type="scientific">viral metagenome</name>
    <dbReference type="NCBI Taxonomy" id="1070528"/>
    <lineage>
        <taxon>unclassified sequences</taxon>
        <taxon>metagenomes</taxon>
        <taxon>organismal metagenomes</taxon>
    </lineage>
</organism>
<gene>
    <name evidence="3" type="ORF">MM415A00306_0015</name>
    <name evidence="2" type="ORF">MM415B00578_0007</name>
</gene>
<dbReference type="EMBL" id="MT142505">
    <property type="protein sequence ID" value="QJA83179.1"/>
    <property type="molecule type" value="Genomic_DNA"/>
</dbReference>
<accession>A0A6M3J1M1</accession>
<reference evidence="2" key="1">
    <citation type="submission" date="2020-03" db="EMBL/GenBank/DDBJ databases">
        <title>The deep terrestrial virosphere.</title>
        <authorList>
            <person name="Holmfeldt K."/>
            <person name="Nilsson E."/>
            <person name="Simone D."/>
            <person name="Lopez-Fernandez M."/>
            <person name="Wu X."/>
            <person name="de Brujin I."/>
            <person name="Lundin D."/>
            <person name="Andersson A."/>
            <person name="Bertilsson S."/>
            <person name="Dopson M."/>
        </authorList>
    </citation>
    <scope>NUCLEOTIDE SEQUENCE</scope>
    <source>
        <strain evidence="3">MM415A00306</strain>
        <strain evidence="2">MM415B00578</strain>
    </source>
</reference>
<evidence type="ECO:0000256" key="1">
    <source>
        <dbReference type="SAM" id="MobiDB-lite"/>
    </source>
</evidence>